<evidence type="ECO:0000313" key="3">
    <source>
        <dbReference type="Proteomes" id="UP000032900"/>
    </source>
</evidence>
<evidence type="ECO:0000259" key="1">
    <source>
        <dbReference type="Pfam" id="PF00535"/>
    </source>
</evidence>
<evidence type="ECO:0000313" key="2">
    <source>
        <dbReference type="EMBL" id="GAO28512.1"/>
    </source>
</evidence>
<sequence length="307" mass="36139">MTDNISKNRCDELVTVIALCYNQSRFLRKTLDNIMAQTWRPGHFYIIDDGSTDNSVELINEWLEENGHPATLIVHEKNQGITRTMNHALSLCKTKYFHPWPCDDLMMPDKIESQVTYMESLDWQPGFLYGDIQWIDNEDKVLRDSVVTNRKKLFEDGQMPSGFVFPELIKHGCFIPTASGLYVTKVLHDLGGFDEKLFAEDWDMFIRISLHSGIAYKEQVFSKYRRHEHSAEMKKGENYWKGRFLVLSKYLGISTEYDALIWKRIGEYALGAYEEGFSEAGQWLWKAFKNTHDYRLLYYYLRLKFRV</sequence>
<dbReference type="RefSeq" id="WP_062122313.1">
    <property type="nucleotide sequence ID" value="NZ_BAZW01000003.1"/>
</dbReference>
<gene>
    <name evidence="2" type="ORF">JCM15548_1618</name>
</gene>
<dbReference type="SUPFAM" id="SSF53448">
    <property type="entry name" value="Nucleotide-diphospho-sugar transferases"/>
    <property type="match status" value="1"/>
</dbReference>
<protein>
    <submittedName>
        <fullName evidence="2">Glycosyltransferase, group 2 family protein</fullName>
    </submittedName>
</protein>
<reference evidence="2 3" key="1">
    <citation type="journal article" date="2015" name="Microbes Environ.">
        <title>Distribution and evolution of nitrogen fixation genes in the phylum bacteroidetes.</title>
        <authorList>
            <person name="Inoue J."/>
            <person name="Oshima K."/>
            <person name="Suda W."/>
            <person name="Sakamoto M."/>
            <person name="Iino T."/>
            <person name="Noda S."/>
            <person name="Hongoh Y."/>
            <person name="Hattori M."/>
            <person name="Ohkuma M."/>
        </authorList>
    </citation>
    <scope>NUCLEOTIDE SEQUENCE [LARGE SCALE GENOMIC DNA]</scope>
    <source>
        <strain evidence="2">JCM 15548</strain>
    </source>
</reference>
<name>A0A0E9LSG8_9BACT</name>
<dbReference type="EMBL" id="BAZW01000003">
    <property type="protein sequence ID" value="GAO28512.1"/>
    <property type="molecule type" value="Genomic_DNA"/>
</dbReference>
<dbReference type="InterPro" id="IPR029044">
    <property type="entry name" value="Nucleotide-diphossugar_trans"/>
</dbReference>
<dbReference type="STRING" id="1236989.JCM15548_1618"/>
<dbReference type="Gene3D" id="3.90.550.10">
    <property type="entry name" value="Spore Coat Polysaccharide Biosynthesis Protein SpsA, Chain A"/>
    <property type="match status" value="1"/>
</dbReference>
<organism evidence="2 3">
    <name type="scientific">Geofilum rubicundum JCM 15548</name>
    <dbReference type="NCBI Taxonomy" id="1236989"/>
    <lineage>
        <taxon>Bacteria</taxon>
        <taxon>Pseudomonadati</taxon>
        <taxon>Bacteroidota</taxon>
        <taxon>Bacteroidia</taxon>
        <taxon>Marinilabiliales</taxon>
        <taxon>Marinilabiliaceae</taxon>
        <taxon>Geofilum</taxon>
    </lineage>
</organism>
<dbReference type="Proteomes" id="UP000032900">
    <property type="component" value="Unassembled WGS sequence"/>
</dbReference>
<dbReference type="Pfam" id="PF00535">
    <property type="entry name" value="Glycos_transf_2"/>
    <property type="match status" value="1"/>
</dbReference>
<feature type="domain" description="Glycosyltransferase 2-like" evidence="1">
    <location>
        <begin position="15"/>
        <end position="120"/>
    </location>
</feature>
<dbReference type="PANTHER" id="PTHR22916:SF3">
    <property type="entry name" value="UDP-GLCNAC:BETAGAL BETA-1,3-N-ACETYLGLUCOSAMINYLTRANSFERASE-LIKE PROTEIN 1"/>
    <property type="match status" value="1"/>
</dbReference>
<comment type="caution">
    <text evidence="2">The sequence shown here is derived from an EMBL/GenBank/DDBJ whole genome shotgun (WGS) entry which is preliminary data.</text>
</comment>
<dbReference type="OrthoDB" id="1114838at2"/>
<dbReference type="AlphaFoldDB" id="A0A0E9LSG8"/>
<keyword evidence="3" id="KW-1185">Reference proteome</keyword>
<dbReference type="InterPro" id="IPR001173">
    <property type="entry name" value="Glyco_trans_2-like"/>
</dbReference>
<keyword evidence="2" id="KW-0808">Transferase</keyword>
<dbReference type="GO" id="GO:0016758">
    <property type="term" value="F:hexosyltransferase activity"/>
    <property type="evidence" value="ECO:0007669"/>
    <property type="project" value="UniProtKB-ARBA"/>
</dbReference>
<dbReference type="PANTHER" id="PTHR22916">
    <property type="entry name" value="GLYCOSYLTRANSFERASE"/>
    <property type="match status" value="1"/>
</dbReference>
<proteinExistence type="predicted"/>
<accession>A0A0E9LSG8</accession>